<evidence type="ECO:0000313" key="2">
    <source>
        <dbReference type="Proteomes" id="UP000532746"/>
    </source>
</evidence>
<protein>
    <submittedName>
        <fullName evidence="1">Hemoglobin</fullName>
    </submittedName>
</protein>
<dbReference type="GO" id="GO:0020037">
    <property type="term" value="F:heme binding"/>
    <property type="evidence" value="ECO:0007669"/>
    <property type="project" value="InterPro"/>
</dbReference>
<keyword evidence="2" id="KW-1185">Reference proteome</keyword>
<sequence>MATTPTLPDLRTEGDIKTLVDTAFSKANEDELLAPLCSAVARVHWPRHLTSMYDYWSTALLGTTRYQEGEMVPLHSALPAQGPLFQRWVSLLKRTVDEKFAGSKAEEAKSKVATLASNSRAA</sequence>
<dbReference type="AlphaFoldDB" id="A0A7W9SYC3"/>
<accession>A0A7W9SYC3</accession>
<dbReference type="EMBL" id="JACHGG010000001">
    <property type="protein sequence ID" value="MBB6058001.1"/>
    <property type="molecule type" value="Genomic_DNA"/>
</dbReference>
<dbReference type="InterPro" id="IPR012292">
    <property type="entry name" value="Globin/Proto"/>
</dbReference>
<gene>
    <name evidence="1" type="ORF">HNQ93_000831</name>
</gene>
<dbReference type="InterPro" id="IPR009050">
    <property type="entry name" value="Globin-like_sf"/>
</dbReference>
<comment type="caution">
    <text evidence="1">The sequence shown here is derived from an EMBL/GenBank/DDBJ whole genome shotgun (WGS) entry which is preliminary data.</text>
</comment>
<dbReference type="CDD" id="cd08916">
    <property type="entry name" value="TrHb3_P"/>
    <property type="match status" value="1"/>
</dbReference>
<dbReference type="GO" id="GO:0019825">
    <property type="term" value="F:oxygen binding"/>
    <property type="evidence" value="ECO:0007669"/>
    <property type="project" value="InterPro"/>
</dbReference>
<organism evidence="1 2">
    <name type="scientific">Hymenobacter luteus</name>
    <dbReference type="NCBI Taxonomy" id="1411122"/>
    <lineage>
        <taxon>Bacteria</taxon>
        <taxon>Pseudomonadati</taxon>
        <taxon>Bacteroidota</taxon>
        <taxon>Cytophagia</taxon>
        <taxon>Cytophagales</taxon>
        <taxon>Hymenobacteraceae</taxon>
        <taxon>Hymenobacter</taxon>
    </lineage>
</organism>
<name>A0A7W9SYC3_9BACT</name>
<reference evidence="1 2" key="1">
    <citation type="submission" date="2020-08" db="EMBL/GenBank/DDBJ databases">
        <title>Genomic Encyclopedia of Type Strains, Phase IV (KMG-IV): sequencing the most valuable type-strain genomes for metagenomic binning, comparative biology and taxonomic classification.</title>
        <authorList>
            <person name="Goeker M."/>
        </authorList>
    </citation>
    <scope>NUCLEOTIDE SEQUENCE [LARGE SCALE GENOMIC DNA]</scope>
    <source>
        <strain evidence="1 2">DSM 26718</strain>
    </source>
</reference>
<dbReference type="Gene3D" id="1.10.490.10">
    <property type="entry name" value="Globins"/>
    <property type="match status" value="1"/>
</dbReference>
<dbReference type="Proteomes" id="UP000532746">
    <property type="component" value="Unassembled WGS sequence"/>
</dbReference>
<evidence type="ECO:0000313" key="1">
    <source>
        <dbReference type="EMBL" id="MBB6058001.1"/>
    </source>
</evidence>
<dbReference type="SUPFAM" id="SSF46458">
    <property type="entry name" value="Globin-like"/>
    <property type="match status" value="1"/>
</dbReference>
<proteinExistence type="predicted"/>
<dbReference type="RefSeq" id="WP_183401820.1">
    <property type="nucleotide sequence ID" value="NZ_JACHGG010000001.1"/>
</dbReference>